<gene>
    <name evidence="3" type="ORF">B0T14DRAFT_231456</name>
</gene>
<dbReference type="Proteomes" id="UP001175000">
    <property type="component" value="Unassembled WGS sequence"/>
</dbReference>
<sequence>MHLRVLSAITALATTCHSLPLEPRAASPNALAPRPTYAVVPIDGGASQGGTSGSGSGSGSGDVAITVVTTVTSPPTTKRPDAPTGVPIVDIEQQPKTTTKVVYVEQTTSVTSATTSTTSTSSSTPSLQTTAAQTTDATSSLSTATVQPTTTMPTASAASSTTPAVSAITTPQAVLPTTSTASTSTTYDDGMWHTAYPPWNGTMLNRRASRPRLW</sequence>
<feature type="region of interest" description="Disordered" evidence="1">
    <location>
        <begin position="42"/>
        <end position="61"/>
    </location>
</feature>
<accession>A0AA39WS84</accession>
<keyword evidence="2" id="KW-0732">Signal</keyword>
<evidence type="ECO:0000313" key="4">
    <source>
        <dbReference type="Proteomes" id="UP001175000"/>
    </source>
</evidence>
<feature type="signal peptide" evidence="2">
    <location>
        <begin position="1"/>
        <end position="18"/>
    </location>
</feature>
<feature type="chain" id="PRO_5041461721" evidence="2">
    <location>
        <begin position="19"/>
        <end position="214"/>
    </location>
</feature>
<name>A0AA39WS84_9PEZI</name>
<keyword evidence="4" id="KW-1185">Reference proteome</keyword>
<evidence type="ECO:0000256" key="2">
    <source>
        <dbReference type="SAM" id="SignalP"/>
    </source>
</evidence>
<evidence type="ECO:0000313" key="3">
    <source>
        <dbReference type="EMBL" id="KAK0620400.1"/>
    </source>
</evidence>
<comment type="caution">
    <text evidence="3">The sequence shown here is derived from an EMBL/GenBank/DDBJ whole genome shotgun (WGS) entry which is preliminary data.</text>
</comment>
<feature type="compositionally biased region" description="Gly residues" evidence="1">
    <location>
        <begin position="46"/>
        <end position="60"/>
    </location>
</feature>
<evidence type="ECO:0000256" key="1">
    <source>
        <dbReference type="SAM" id="MobiDB-lite"/>
    </source>
</evidence>
<dbReference type="EMBL" id="JAULSU010000004">
    <property type="protein sequence ID" value="KAK0620400.1"/>
    <property type="molecule type" value="Genomic_DNA"/>
</dbReference>
<organism evidence="3 4">
    <name type="scientific">Immersiella caudata</name>
    <dbReference type="NCBI Taxonomy" id="314043"/>
    <lineage>
        <taxon>Eukaryota</taxon>
        <taxon>Fungi</taxon>
        <taxon>Dikarya</taxon>
        <taxon>Ascomycota</taxon>
        <taxon>Pezizomycotina</taxon>
        <taxon>Sordariomycetes</taxon>
        <taxon>Sordariomycetidae</taxon>
        <taxon>Sordariales</taxon>
        <taxon>Lasiosphaeriaceae</taxon>
        <taxon>Immersiella</taxon>
    </lineage>
</organism>
<protein>
    <submittedName>
        <fullName evidence="3">Uncharacterized protein</fullName>
    </submittedName>
</protein>
<reference evidence="3" key="1">
    <citation type="submission" date="2023-06" db="EMBL/GenBank/DDBJ databases">
        <title>Genome-scale phylogeny and comparative genomics of the fungal order Sordariales.</title>
        <authorList>
            <consortium name="Lawrence Berkeley National Laboratory"/>
            <person name="Hensen N."/>
            <person name="Bonometti L."/>
            <person name="Westerberg I."/>
            <person name="Brannstrom I.O."/>
            <person name="Guillou S."/>
            <person name="Cros-Aarteil S."/>
            <person name="Calhoun S."/>
            <person name="Haridas S."/>
            <person name="Kuo A."/>
            <person name="Mondo S."/>
            <person name="Pangilinan J."/>
            <person name="Riley R."/>
            <person name="Labutti K."/>
            <person name="Andreopoulos B."/>
            <person name="Lipzen A."/>
            <person name="Chen C."/>
            <person name="Yanf M."/>
            <person name="Daum C."/>
            <person name="Ng V."/>
            <person name="Clum A."/>
            <person name="Steindorff A."/>
            <person name="Ohm R."/>
            <person name="Martin F."/>
            <person name="Silar P."/>
            <person name="Natvig D."/>
            <person name="Lalanne C."/>
            <person name="Gautier V."/>
            <person name="Ament-Velasquez S.L."/>
            <person name="Kruys A."/>
            <person name="Hutchinson M.I."/>
            <person name="Powell A.J."/>
            <person name="Barry K."/>
            <person name="Miller A.N."/>
            <person name="Grigoriev I.V."/>
            <person name="Debuchy R."/>
            <person name="Gladieux P."/>
            <person name="Thoren M.H."/>
            <person name="Johannesson H."/>
        </authorList>
    </citation>
    <scope>NUCLEOTIDE SEQUENCE</scope>
    <source>
        <strain evidence="3">CBS 606.72</strain>
    </source>
</reference>
<feature type="region of interest" description="Disordered" evidence="1">
    <location>
        <begin position="110"/>
        <end position="164"/>
    </location>
</feature>
<proteinExistence type="predicted"/>
<dbReference type="AlphaFoldDB" id="A0AA39WS84"/>